<proteinExistence type="predicted"/>
<accession>A0A9N9MN10</accession>
<keyword evidence="4" id="KW-1185">Reference proteome</keyword>
<feature type="compositionally biased region" description="Basic residues" evidence="1">
    <location>
        <begin position="94"/>
        <end position="113"/>
    </location>
</feature>
<evidence type="ECO:0000313" key="4">
    <source>
        <dbReference type="Proteomes" id="UP001152799"/>
    </source>
</evidence>
<evidence type="ECO:0000259" key="2">
    <source>
        <dbReference type="Pfam" id="PF13837"/>
    </source>
</evidence>
<evidence type="ECO:0000256" key="1">
    <source>
        <dbReference type="SAM" id="MobiDB-lite"/>
    </source>
</evidence>
<protein>
    <recommendedName>
        <fullName evidence="2">Myb/SANT-like DNA-binding domain-containing protein</fullName>
    </recommendedName>
</protein>
<dbReference type="AlphaFoldDB" id="A0A9N9MN10"/>
<gene>
    <name evidence="3" type="ORF">CEUTPL_LOCUS4254</name>
</gene>
<organism evidence="3 4">
    <name type="scientific">Ceutorhynchus assimilis</name>
    <name type="common">cabbage seed weevil</name>
    <dbReference type="NCBI Taxonomy" id="467358"/>
    <lineage>
        <taxon>Eukaryota</taxon>
        <taxon>Metazoa</taxon>
        <taxon>Ecdysozoa</taxon>
        <taxon>Arthropoda</taxon>
        <taxon>Hexapoda</taxon>
        <taxon>Insecta</taxon>
        <taxon>Pterygota</taxon>
        <taxon>Neoptera</taxon>
        <taxon>Endopterygota</taxon>
        <taxon>Coleoptera</taxon>
        <taxon>Polyphaga</taxon>
        <taxon>Cucujiformia</taxon>
        <taxon>Curculionidae</taxon>
        <taxon>Ceutorhynchinae</taxon>
        <taxon>Ceutorhynchus</taxon>
    </lineage>
</organism>
<feature type="region of interest" description="Disordered" evidence="1">
    <location>
        <begin position="71"/>
        <end position="113"/>
    </location>
</feature>
<dbReference type="Proteomes" id="UP001152799">
    <property type="component" value="Chromosome 14"/>
</dbReference>
<dbReference type="InterPro" id="IPR044822">
    <property type="entry name" value="Myb_DNA-bind_4"/>
</dbReference>
<dbReference type="EMBL" id="OU892290">
    <property type="protein sequence ID" value="CAG9763596.1"/>
    <property type="molecule type" value="Genomic_DNA"/>
</dbReference>
<name>A0A9N9MN10_9CUCU</name>
<evidence type="ECO:0000313" key="3">
    <source>
        <dbReference type="EMBL" id="CAG9763596.1"/>
    </source>
</evidence>
<reference evidence="3" key="1">
    <citation type="submission" date="2022-01" db="EMBL/GenBank/DDBJ databases">
        <authorList>
            <person name="King R."/>
        </authorList>
    </citation>
    <scope>NUCLEOTIDE SEQUENCE</scope>
</reference>
<sequence>MIDYTLDQCKNKFKYLKAKYVKVKNSMSDRNTGGKKITFDYFDEFEEMFGKDSNIEPVAIASCSGLYKKQAPDEQKKNTHAHQFETATAESTPKKQKSSPVHKKKVKKNIIRK</sequence>
<feature type="domain" description="Myb/SANT-like DNA-binding" evidence="2">
    <location>
        <begin position="4"/>
        <end position="48"/>
    </location>
</feature>
<dbReference type="Pfam" id="PF13837">
    <property type="entry name" value="Myb_DNA-bind_4"/>
    <property type="match status" value="1"/>
</dbReference>
<dbReference type="OrthoDB" id="6781290at2759"/>